<dbReference type="CDD" id="cd10527">
    <property type="entry name" value="SET_LSMT"/>
    <property type="match status" value="1"/>
</dbReference>
<sequence length="490" mass="55833">MVEGSPLKAEETKKKRMAQGKAMGIEALLRWGTEIGICDFTPSLIPPSPSFSCLGYSLFASHFPDAGGRGLGAARDLKKGELVLRVPRTALLTSDSVVRDEKIACCIKRYPHLSSTQILAVCLLAEVGKGKSSKWYPYLLQLPQYYSTLANFTDYEIKSFQLEDAIWVAEKAVKKAKSDWEEVITLMKEMQLKPQLLTLKSWLWASATVSSRTLHIPWDNAGCLCPVGDLFNYAAPDDEAIDNFNLRLMDGGYEEDTASYCFYARKKYEQGEQVLLGYGTYTNLELLEHYGFLLHNNPNEKVFIQLDTAIFRVSTWPNDSLYIQQDGIPSFALLCCLRLWATPVNRRRVIGHLIHSGNLVSVENEVMIMNWLMKNCDKILGKIPTTIEIDDELLILLDKFLNNSTCLKLVDSLSSKVEIREFFQAHGLEHEAVTWSELPVRVQKSLERWKLAVRWRLIYKKTLLRCINHCKDRICELSSQRGLLREMDQT</sequence>
<dbReference type="FunFam" id="3.90.1410.10:FF:000012">
    <property type="entry name" value="Protein SET DOMAIN GROUP 40"/>
    <property type="match status" value="1"/>
</dbReference>
<dbReference type="InterPro" id="IPR036464">
    <property type="entry name" value="Rubisco_LSMT_subst-bd_sf"/>
</dbReference>
<dbReference type="RefSeq" id="XP_020095994.1">
    <property type="nucleotide sequence ID" value="XM_020240405.1"/>
</dbReference>
<evidence type="ECO:0000313" key="5">
    <source>
        <dbReference type="Proteomes" id="UP000515123"/>
    </source>
</evidence>
<dbReference type="Pfam" id="PF09273">
    <property type="entry name" value="Rubis-subs-bind"/>
    <property type="match status" value="1"/>
</dbReference>
<protein>
    <submittedName>
        <fullName evidence="6 7">Protein SET DOMAIN GROUP 40 isoform X1</fullName>
    </submittedName>
</protein>
<keyword evidence="5" id="KW-1185">Reference proteome</keyword>
<evidence type="ECO:0000259" key="4">
    <source>
        <dbReference type="PROSITE" id="PS50280"/>
    </source>
</evidence>
<evidence type="ECO:0000256" key="3">
    <source>
        <dbReference type="ARBA" id="ARBA00022691"/>
    </source>
</evidence>
<keyword evidence="2" id="KW-0808">Transferase</keyword>
<dbReference type="SUPFAM" id="SSF82199">
    <property type="entry name" value="SET domain"/>
    <property type="match status" value="1"/>
</dbReference>
<reference evidence="5" key="1">
    <citation type="journal article" date="2015" name="Nat. Genet.">
        <title>The pineapple genome and the evolution of CAM photosynthesis.</title>
        <authorList>
            <person name="Ming R."/>
            <person name="VanBuren R."/>
            <person name="Wai C.M."/>
            <person name="Tang H."/>
            <person name="Schatz M.C."/>
            <person name="Bowers J.E."/>
            <person name="Lyons E."/>
            <person name="Wang M.L."/>
            <person name="Chen J."/>
            <person name="Biggers E."/>
            <person name="Zhang J."/>
            <person name="Huang L."/>
            <person name="Zhang L."/>
            <person name="Miao W."/>
            <person name="Zhang J."/>
            <person name="Ye Z."/>
            <person name="Miao C."/>
            <person name="Lin Z."/>
            <person name="Wang H."/>
            <person name="Zhou H."/>
            <person name="Yim W.C."/>
            <person name="Priest H.D."/>
            <person name="Zheng C."/>
            <person name="Woodhouse M."/>
            <person name="Edger P.P."/>
            <person name="Guyot R."/>
            <person name="Guo H.B."/>
            <person name="Guo H."/>
            <person name="Zheng G."/>
            <person name="Singh R."/>
            <person name="Sharma A."/>
            <person name="Min X."/>
            <person name="Zheng Y."/>
            <person name="Lee H."/>
            <person name="Gurtowski J."/>
            <person name="Sedlazeck F.J."/>
            <person name="Harkess A."/>
            <person name="McKain M.R."/>
            <person name="Liao Z."/>
            <person name="Fang J."/>
            <person name="Liu J."/>
            <person name="Zhang X."/>
            <person name="Zhang Q."/>
            <person name="Hu W."/>
            <person name="Qin Y."/>
            <person name="Wang K."/>
            <person name="Chen L.Y."/>
            <person name="Shirley N."/>
            <person name="Lin Y.R."/>
            <person name="Liu L.Y."/>
            <person name="Hernandez A.G."/>
            <person name="Wright C.L."/>
            <person name="Bulone V."/>
            <person name="Tuskan G.A."/>
            <person name="Heath K."/>
            <person name="Zee F."/>
            <person name="Moore P.H."/>
            <person name="Sunkar R."/>
            <person name="Leebens-Mack J.H."/>
            <person name="Mockler T."/>
            <person name="Bennetzen J.L."/>
            <person name="Freeling M."/>
            <person name="Sankoff D."/>
            <person name="Paterson A.H."/>
            <person name="Zhu X."/>
            <person name="Yang X."/>
            <person name="Smith J.A."/>
            <person name="Cushman J.C."/>
            <person name="Paull R.E."/>
            <person name="Yu Q."/>
        </authorList>
    </citation>
    <scope>NUCLEOTIDE SEQUENCE [LARGE SCALE GENOMIC DNA]</scope>
    <source>
        <strain evidence="5">cv. F153</strain>
    </source>
</reference>
<dbReference type="PROSITE" id="PS50280">
    <property type="entry name" value="SET"/>
    <property type="match status" value="1"/>
</dbReference>
<reference evidence="6 7" key="2">
    <citation type="submission" date="2025-04" db="UniProtKB">
        <authorList>
            <consortium name="RefSeq"/>
        </authorList>
    </citation>
    <scope>IDENTIFICATION</scope>
    <source>
        <tissue evidence="6 7">Leaf</tissue>
    </source>
</reference>
<dbReference type="GO" id="GO:0016279">
    <property type="term" value="F:protein-lysine N-methyltransferase activity"/>
    <property type="evidence" value="ECO:0007669"/>
    <property type="project" value="TreeGrafter"/>
</dbReference>
<dbReference type="GO" id="GO:0032259">
    <property type="term" value="P:methylation"/>
    <property type="evidence" value="ECO:0007669"/>
    <property type="project" value="UniProtKB-KW"/>
</dbReference>
<organism evidence="6">
    <name type="scientific">Ananas comosus</name>
    <name type="common">Pineapple</name>
    <name type="synonym">Ananas ananas</name>
    <dbReference type="NCBI Taxonomy" id="4615"/>
    <lineage>
        <taxon>Eukaryota</taxon>
        <taxon>Viridiplantae</taxon>
        <taxon>Streptophyta</taxon>
        <taxon>Embryophyta</taxon>
        <taxon>Tracheophyta</taxon>
        <taxon>Spermatophyta</taxon>
        <taxon>Magnoliopsida</taxon>
        <taxon>Liliopsida</taxon>
        <taxon>Poales</taxon>
        <taxon>Bromeliaceae</taxon>
        <taxon>Bromelioideae</taxon>
        <taxon>Ananas</taxon>
    </lineage>
</organism>
<evidence type="ECO:0000256" key="1">
    <source>
        <dbReference type="ARBA" id="ARBA00022603"/>
    </source>
</evidence>
<dbReference type="Pfam" id="PF00856">
    <property type="entry name" value="SET"/>
    <property type="match status" value="1"/>
</dbReference>
<dbReference type="GeneID" id="109715428"/>
<dbReference type="PANTHER" id="PTHR13271:SF91">
    <property type="entry name" value="PROTEIN SET DOMAIN GROUP 40"/>
    <property type="match status" value="1"/>
</dbReference>
<dbReference type="RefSeq" id="XP_020095995.1">
    <property type="nucleotide sequence ID" value="XM_020240406.1"/>
</dbReference>
<evidence type="ECO:0000313" key="7">
    <source>
        <dbReference type="RefSeq" id="XP_020095995.1"/>
    </source>
</evidence>
<keyword evidence="1" id="KW-0489">Methyltransferase</keyword>
<accession>A0A6P5FJ87</accession>
<evidence type="ECO:0000256" key="2">
    <source>
        <dbReference type="ARBA" id="ARBA00022679"/>
    </source>
</evidence>
<feature type="domain" description="SET" evidence="4">
    <location>
        <begin position="54"/>
        <end position="279"/>
    </location>
</feature>
<dbReference type="Gene3D" id="3.90.1410.10">
    <property type="entry name" value="set domain protein methyltransferase, domain 1"/>
    <property type="match status" value="1"/>
</dbReference>
<dbReference type="OrthoDB" id="441812at2759"/>
<dbReference type="Gene3D" id="3.90.1420.10">
    <property type="entry name" value="Rubisco LSMT, substrate-binding domain"/>
    <property type="match status" value="1"/>
</dbReference>
<name>A0A6P5FJ87_ANACO</name>
<proteinExistence type="predicted"/>
<gene>
    <name evidence="6 7" type="primary">LOC109715428</name>
</gene>
<dbReference type="InterPro" id="IPR015353">
    <property type="entry name" value="Rubisco_LSMT_subst-bd"/>
</dbReference>
<dbReference type="InterPro" id="IPR001214">
    <property type="entry name" value="SET_dom"/>
</dbReference>
<dbReference type="AlphaFoldDB" id="A0A6P5FJ87"/>
<dbReference type="InterPro" id="IPR050600">
    <property type="entry name" value="SETD3_SETD6_MTase"/>
</dbReference>
<dbReference type="SUPFAM" id="SSF81822">
    <property type="entry name" value="RuBisCo LSMT C-terminal, substrate-binding domain"/>
    <property type="match status" value="1"/>
</dbReference>
<keyword evidence="3" id="KW-0949">S-adenosyl-L-methionine</keyword>
<dbReference type="InterPro" id="IPR046341">
    <property type="entry name" value="SET_dom_sf"/>
</dbReference>
<evidence type="ECO:0000313" key="6">
    <source>
        <dbReference type="RefSeq" id="XP_020095994.1"/>
    </source>
</evidence>
<dbReference type="Proteomes" id="UP000515123">
    <property type="component" value="Linkage group 9"/>
</dbReference>
<dbReference type="PANTHER" id="PTHR13271">
    <property type="entry name" value="UNCHARACTERIZED PUTATIVE METHYLTRANSFERASE"/>
    <property type="match status" value="1"/>
</dbReference>